<dbReference type="Proteomes" id="UP001358586">
    <property type="component" value="Chromosome 3"/>
</dbReference>
<dbReference type="PANTHER" id="PTHR47592">
    <property type="entry name" value="PBF68 PROTEIN"/>
    <property type="match status" value="1"/>
</dbReference>
<protein>
    <submittedName>
        <fullName evidence="2">Uncharacterized protein</fullName>
    </submittedName>
</protein>
<keyword evidence="3" id="KW-1185">Reference proteome</keyword>
<feature type="region of interest" description="Disordered" evidence="1">
    <location>
        <begin position="157"/>
        <end position="196"/>
    </location>
</feature>
<proteinExistence type="predicted"/>
<dbReference type="PANTHER" id="PTHR47592:SF27">
    <property type="entry name" value="OS08G0421700 PROTEIN"/>
    <property type="match status" value="1"/>
</dbReference>
<organism evidence="2 3">
    <name type="scientific">Gossypium arboreum</name>
    <name type="common">Tree cotton</name>
    <name type="synonym">Gossypium nanking</name>
    <dbReference type="NCBI Taxonomy" id="29729"/>
    <lineage>
        <taxon>Eukaryota</taxon>
        <taxon>Viridiplantae</taxon>
        <taxon>Streptophyta</taxon>
        <taxon>Embryophyta</taxon>
        <taxon>Tracheophyta</taxon>
        <taxon>Spermatophyta</taxon>
        <taxon>Magnoliopsida</taxon>
        <taxon>eudicotyledons</taxon>
        <taxon>Gunneridae</taxon>
        <taxon>Pentapetalae</taxon>
        <taxon>rosids</taxon>
        <taxon>malvids</taxon>
        <taxon>Malvales</taxon>
        <taxon>Malvaceae</taxon>
        <taxon>Malvoideae</taxon>
        <taxon>Gossypium</taxon>
    </lineage>
</organism>
<evidence type="ECO:0000313" key="3">
    <source>
        <dbReference type="Proteomes" id="UP001358586"/>
    </source>
</evidence>
<evidence type="ECO:0000313" key="2">
    <source>
        <dbReference type="EMBL" id="KAK5839504.1"/>
    </source>
</evidence>
<gene>
    <name evidence="2" type="ORF">PVK06_008301</name>
</gene>
<name>A0ABR0QJT7_GOSAR</name>
<comment type="caution">
    <text evidence="2">The sequence shown here is derived from an EMBL/GenBank/DDBJ whole genome shotgun (WGS) entry which is preliminary data.</text>
</comment>
<accession>A0ABR0QJT7</accession>
<feature type="compositionally biased region" description="Basic residues" evidence="1">
    <location>
        <begin position="159"/>
        <end position="183"/>
    </location>
</feature>
<evidence type="ECO:0000256" key="1">
    <source>
        <dbReference type="SAM" id="MobiDB-lite"/>
    </source>
</evidence>
<sequence length="196" mass="22657">MLNLAKFFNNDPLIIKEGEVDDVTAFIAIEAWEHSDFLCRNYILNGLSDALYEVYSVKNMAKELWTSLDHKYKTEDAGAKKFLVTKFLNFVMVAAIIEKLPLTWNDFKNYLKYKRKKVSMEDLIVKLQIEEDNRGTGKNINKTTDVNGAKTNVVEVKKEFKKGKQPQNRSKLRPKGGVSKKQKFSREMLQLKQDGQ</sequence>
<dbReference type="Pfam" id="PF14223">
    <property type="entry name" value="Retrotran_gag_2"/>
    <property type="match status" value="1"/>
</dbReference>
<reference evidence="2 3" key="1">
    <citation type="submission" date="2023-03" db="EMBL/GenBank/DDBJ databases">
        <title>WGS of Gossypium arboreum.</title>
        <authorList>
            <person name="Yu D."/>
        </authorList>
    </citation>
    <scope>NUCLEOTIDE SEQUENCE [LARGE SCALE GENOMIC DNA]</scope>
    <source>
        <tissue evidence="2">Leaf</tissue>
    </source>
</reference>
<dbReference type="EMBL" id="JARKNE010000003">
    <property type="protein sequence ID" value="KAK5839504.1"/>
    <property type="molecule type" value="Genomic_DNA"/>
</dbReference>